<dbReference type="Pfam" id="PF00004">
    <property type="entry name" value="AAA"/>
    <property type="match status" value="1"/>
</dbReference>
<evidence type="ECO:0000259" key="2">
    <source>
        <dbReference type="SMART" id="SM00382"/>
    </source>
</evidence>
<name>A0ABM1M7A1_NICVS</name>
<proteinExistence type="predicted"/>
<sequence length="1348" mass="154182">MMITQDVSEIHTNSVEIELKLKEKCINSDVEVIPIFVEDLSSDRVTKAKDHKYLEVDIVEKENKKHRKLKTKLKRKRRSPDPAVINISELMSSSLRIISPDKSGIPTMLSDLDDVASNEGLGLIVEKELNKSFDCDLNKLNSSIEEEIGNTLNLRKTRKKRSKLSLKDSPQSIKDEDSSQRNLNSFLQINLQKERTDSNVTINTNSSSSDGKSKKSNQKEKENKETKRISLRKSVENDVSSEIDNSLEKSCEEILEDLSAFADNENSSKDKSSEDSLKQPSPKENVFNFMMHQRNKSIGMNYDGKPIEESPNNENSEINLDCKKNALAKRKGKFEEWNNKKGLKRKQIEEEREEYCHAVLDHRSKKLKKMLSITPKKNGVKRKRVRRLLSSESNSDASSDIISPPNSKKPKDCLTLIEDTLDVEVFKKHTHTDSRTNKVQKGLLSFFGVLDTKKAQSENTVVMCDEPKNDSQQSSIKVKMFSPKVSRKRNVLNIDESSTDQISNENTNKLEEKRERMPRKAKLATKVAVIEESNDENSNCSIYSESESNHSVKARKPRKTKKDIFSVEKMKAVIKLKMENNLHIDLTESPPERRSSGRVKVTKNYNEDEDNSSTEQKKNMKVAPIFNVKPKVDPKVLEARMNFLRSGIPEKIKKQIEKPPEIEFDIFPKISHVLQNDSSDLWDTIQVTMKFQETKSDLDLNFDNFKFKSITNSKNAKQKIINLNAPNRNNAFKKSVQEIKEANPEYPVNKFFRILHEKSGYNVAKEVVNAVVSPPKVRKRGRPKKKVVEEKPVETKTSITLAYDDRMWTEKYKAKCSDDIIGNQKSLKALKSWLDNWIQFTEEVGKTKKTYRRDSSDFETTDNESRDGGMPGNGMILRGPTSSGKTSSLYAICNELNINVIELNASSKRTGKRLLQELQEATQSHQVRKKDNNPLSSFLNKKKVSAADKVESSRKMCILLVEDVDIVFDQDEGFVNALSQLFSTSKRPIVLTMSDVDCSHLHKFTSQYPVLKFNPLSARSLGVWLQILCLVEGLKVDLGSLSELLEWNKGDIRRTLMQLQFWGQTGGDCSNSRSNAVSYIRNCNELEKLNKSDDYLDDDTNEVSFLQDDEAATVNTERVHKNCIGTFLVHEIDEFSLPYPIDLGNVWWNLPTILHFNPINHNIEASDKPEVKEDLEKLESIANVFDAMSVADAVLRTDHDDYDLEPCVKRWNSPLKTSLNFKDNMDSYRGSFKTDLTHHLVEGYCKLHKSDEAEAGISMAAPSLEELRWRQRRHDCENVFLEATPLSNWTDRAAFSTDYFPVLRQISRSEIVRSDNSNKRGNRFYNYLRTLNINPSNSNIKTACDMFQ</sequence>
<dbReference type="InterPro" id="IPR003959">
    <property type="entry name" value="ATPase_AAA_core"/>
</dbReference>
<evidence type="ECO:0000256" key="1">
    <source>
        <dbReference type="SAM" id="MobiDB-lite"/>
    </source>
</evidence>
<protein>
    <submittedName>
        <fullName evidence="4">ATPase family AAA domain-containing protein 5</fullName>
    </submittedName>
</protein>
<feature type="compositionally biased region" description="Low complexity" evidence="1">
    <location>
        <begin position="198"/>
        <end position="210"/>
    </location>
</feature>
<feature type="region of interest" description="Disordered" evidence="1">
    <location>
        <begin position="262"/>
        <end position="282"/>
    </location>
</feature>
<dbReference type="SMART" id="SM00382">
    <property type="entry name" value="AAA"/>
    <property type="match status" value="1"/>
</dbReference>
<evidence type="ECO:0000313" key="4">
    <source>
        <dbReference type="RefSeq" id="XP_017770451.1"/>
    </source>
</evidence>
<feature type="compositionally biased region" description="Polar residues" evidence="1">
    <location>
        <begin position="538"/>
        <end position="551"/>
    </location>
</feature>
<dbReference type="RefSeq" id="XP_017770451.1">
    <property type="nucleotide sequence ID" value="XM_017914962.1"/>
</dbReference>
<feature type="region of interest" description="Disordered" evidence="1">
    <location>
        <begin position="585"/>
        <end position="617"/>
    </location>
</feature>
<feature type="region of interest" description="Disordered" evidence="1">
    <location>
        <begin position="156"/>
        <end position="181"/>
    </location>
</feature>
<feature type="compositionally biased region" description="Basic and acidic residues" evidence="1">
    <location>
        <begin position="266"/>
        <end position="277"/>
    </location>
</feature>
<dbReference type="SUPFAM" id="SSF52540">
    <property type="entry name" value="P-loop containing nucleoside triphosphate hydrolases"/>
    <property type="match status" value="1"/>
</dbReference>
<evidence type="ECO:0000313" key="3">
    <source>
        <dbReference type="Proteomes" id="UP000695000"/>
    </source>
</evidence>
<dbReference type="PANTHER" id="PTHR23389">
    <property type="entry name" value="CHROMOSOME TRANSMISSION FIDELITY FACTOR 18"/>
    <property type="match status" value="1"/>
</dbReference>
<feature type="region of interest" description="Disordered" evidence="1">
    <location>
        <begin position="377"/>
        <end position="409"/>
    </location>
</feature>
<accession>A0ABM1M7A1</accession>
<dbReference type="PANTHER" id="PTHR23389:SF21">
    <property type="entry name" value="ATPASE FAMILY AAA DOMAIN-CONTAINING PROTEIN 5"/>
    <property type="match status" value="1"/>
</dbReference>
<feature type="compositionally biased region" description="Basic residues" evidence="1">
    <location>
        <begin position="378"/>
        <end position="387"/>
    </location>
</feature>
<dbReference type="GeneID" id="108558143"/>
<feature type="region of interest" description="Disordered" evidence="1">
    <location>
        <begin position="849"/>
        <end position="880"/>
    </location>
</feature>
<reference evidence="4" key="1">
    <citation type="submission" date="2025-08" db="UniProtKB">
        <authorList>
            <consortium name="RefSeq"/>
        </authorList>
    </citation>
    <scope>IDENTIFICATION</scope>
    <source>
        <tissue evidence="4">Whole Larva</tissue>
    </source>
</reference>
<gene>
    <name evidence="4" type="primary">LOC108558143</name>
</gene>
<dbReference type="Proteomes" id="UP000695000">
    <property type="component" value="Unplaced"/>
</dbReference>
<feature type="compositionally biased region" description="Basic and acidic residues" evidence="1">
    <location>
        <begin position="211"/>
        <end position="236"/>
    </location>
</feature>
<feature type="region of interest" description="Disordered" evidence="1">
    <location>
        <begin position="499"/>
        <end position="519"/>
    </location>
</feature>
<feature type="compositionally biased region" description="Low complexity" evidence="1">
    <location>
        <begin position="388"/>
        <end position="406"/>
    </location>
</feature>
<feature type="region of interest" description="Disordered" evidence="1">
    <location>
        <begin position="194"/>
        <end position="243"/>
    </location>
</feature>
<dbReference type="InterPro" id="IPR003593">
    <property type="entry name" value="AAA+_ATPase"/>
</dbReference>
<keyword evidence="3" id="KW-1185">Reference proteome</keyword>
<dbReference type="Gene3D" id="3.40.50.300">
    <property type="entry name" value="P-loop containing nucleotide triphosphate hydrolases"/>
    <property type="match status" value="1"/>
</dbReference>
<feature type="compositionally biased region" description="Basic and acidic residues" evidence="1">
    <location>
        <begin position="585"/>
        <end position="595"/>
    </location>
</feature>
<organism evidence="3 4">
    <name type="scientific">Nicrophorus vespilloides</name>
    <name type="common">Boreal carrion beetle</name>
    <dbReference type="NCBI Taxonomy" id="110193"/>
    <lineage>
        <taxon>Eukaryota</taxon>
        <taxon>Metazoa</taxon>
        <taxon>Ecdysozoa</taxon>
        <taxon>Arthropoda</taxon>
        <taxon>Hexapoda</taxon>
        <taxon>Insecta</taxon>
        <taxon>Pterygota</taxon>
        <taxon>Neoptera</taxon>
        <taxon>Endopterygota</taxon>
        <taxon>Coleoptera</taxon>
        <taxon>Polyphaga</taxon>
        <taxon>Staphyliniformia</taxon>
        <taxon>Silphidae</taxon>
        <taxon>Nicrophorinae</taxon>
        <taxon>Nicrophorus</taxon>
    </lineage>
</organism>
<feature type="region of interest" description="Disordered" evidence="1">
    <location>
        <begin position="538"/>
        <end position="557"/>
    </location>
</feature>
<feature type="domain" description="AAA+ ATPase" evidence="2">
    <location>
        <begin position="871"/>
        <end position="1028"/>
    </location>
</feature>
<dbReference type="InterPro" id="IPR027417">
    <property type="entry name" value="P-loop_NTPase"/>
</dbReference>